<sequence>MLSVQDPESHGAQRGLKDFTLRLSLDAQIATIDWRRFFHYCVADNLETDDHVGALMSCLSSMPGLEEVRTSVGHLDEHWTTGFLQLFLTSPHLKRISCSLKMADSKYSQELCVENYKGMLRLTLKNFNRVPLFLEGKSKCRIHLSLTCAILLVPLSPELQHLDWTPFFSRCLALEGFTDCPDTDECVEALLSFLSRVPDLRGVRLDLFPLTSTWASGVVTLVQSQPTLSTLRLYCGEQGHGTLSEEGLHILQQSQHLLRGILSLTGLRCRVSADQCLNHTEQKHDDERVELTFSGDSVEERDIHIAHYDEDDALQLW</sequence>
<dbReference type="SUPFAM" id="SSF52047">
    <property type="entry name" value="RNI-like"/>
    <property type="match status" value="1"/>
</dbReference>
<reference evidence="1" key="1">
    <citation type="submission" date="2020-10" db="EMBL/GenBank/DDBJ databases">
        <title>Chromosome-scale genome assembly of the Allis shad, Alosa alosa.</title>
        <authorList>
            <person name="Margot Z."/>
            <person name="Christophe K."/>
            <person name="Cabau C."/>
            <person name="Louis A."/>
            <person name="Berthelot C."/>
            <person name="Parey E."/>
            <person name="Roest Crollius H."/>
            <person name="Montfort J."/>
            <person name="Robinson-Rechavi M."/>
            <person name="Bucao C."/>
            <person name="Bouchez O."/>
            <person name="Gislard M."/>
            <person name="Lluch J."/>
            <person name="Milhes M."/>
            <person name="Lampietro C."/>
            <person name="Lopez Roques C."/>
            <person name="Donnadieu C."/>
            <person name="Braasch I."/>
            <person name="Desvignes T."/>
            <person name="Postlethwait J."/>
            <person name="Bobe J."/>
            <person name="Guiguen Y."/>
        </authorList>
    </citation>
    <scope>NUCLEOTIDE SEQUENCE</scope>
    <source>
        <strain evidence="1">M-15738</strain>
        <tissue evidence="1">Blood</tissue>
    </source>
</reference>
<protein>
    <submittedName>
        <fullName evidence="1">Uncharacterized protein</fullName>
    </submittedName>
</protein>
<dbReference type="EMBL" id="JADWDJ010000019">
    <property type="protein sequence ID" value="KAG5265280.1"/>
    <property type="molecule type" value="Genomic_DNA"/>
</dbReference>
<keyword evidence="2" id="KW-1185">Reference proteome</keyword>
<gene>
    <name evidence="1" type="ORF">AALO_G00240510</name>
</gene>
<evidence type="ECO:0000313" key="2">
    <source>
        <dbReference type="Proteomes" id="UP000823561"/>
    </source>
</evidence>
<comment type="caution">
    <text evidence="1">The sequence shown here is derived from an EMBL/GenBank/DDBJ whole genome shotgun (WGS) entry which is preliminary data.</text>
</comment>
<evidence type="ECO:0000313" key="1">
    <source>
        <dbReference type="EMBL" id="KAG5265280.1"/>
    </source>
</evidence>
<dbReference type="Proteomes" id="UP000823561">
    <property type="component" value="Chromosome 19"/>
</dbReference>
<dbReference type="AlphaFoldDB" id="A0AAV6FVN0"/>
<proteinExistence type="predicted"/>
<organism evidence="1 2">
    <name type="scientific">Alosa alosa</name>
    <name type="common">allis shad</name>
    <dbReference type="NCBI Taxonomy" id="278164"/>
    <lineage>
        <taxon>Eukaryota</taxon>
        <taxon>Metazoa</taxon>
        <taxon>Chordata</taxon>
        <taxon>Craniata</taxon>
        <taxon>Vertebrata</taxon>
        <taxon>Euteleostomi</taxon>
        <taxon>Actinopterygii</taxon>
        <taxon>Neopterygii</taxon>
        <taxon>Teleostei</taxon>
        <taxon>Clupei</taxon>
        <taxon>Clupeiformes</taxon>
        <taxon>Clupeoidei</taxon>
        <taxon>Clupeidae</taxon>
        <taxon>Alosa</taxon>
    </lineage>
</organism>
<name>A0AAV6FVN0_9TELE</name>
<accession>A0AAV6FVN0</accession>